<accession>A0A1G2T0U1</accession>
<dbReference type="AlphaFoldDB" id="A0A1G2T0U1"/>
<dbReference type="GO" id="GO:0009231">
    <property type="term" value="P:riboflavin biosynthetic process"/>
    <property type="evidence" value="ECO:0007669"/>
    <property type="project" value="InterPro"/>
</dbReference>
<evidence type="ECO:0000313" key="3">
    <source>
        <dbReference type="Proteomes" id="UP000177746"/>
    </source>
</evidence>
<name>A0A1G2T0U1_9BACT</name>
<feature type="domain" description="Bacterial bifunctional deaminase-reductase C-terminal" evidence="1">
    <location>
        <begin position="2"/>
        <end position="137"/>
    </location>
</feature>
<proteinExistence type="predicted"/>
<dbReference type="EMBL" id="MHVI01000028">
    <property type="protein sequence ID" value="OHA90885.1"/>
    <property type="molecule type" value="Genomic_DNA"/>
</dbReference>
<dbReference type="SUPFAM" id="SSF53597">
    <property type="entry name" value="Dihydrofolate reductase-like"/>
    <property type="match status" value="1"/>
</dbReference>
<evidence type="ECO:0000313" key="2">
    <source>
        <dbReference type="EMBL" id="OHA90885.1"/>
    </source>
</evidence>
<dbReference type="Pfam" id="PF01872">
    <property type="entry name" value="RibD_C"/>
    <property type="match status" value="1"/>
</dbReference>
<reference evidence="2 3" key="1">
    <citation type="journal article" date="2016" name="Nat. Commun.">
        <title>Thousands of microbial genomes shed light on interconnected biogeochemical processes in an aquifer system.</title>
        <authorList>
            <person name="Anantharaman K."/>
            <person name="Brown C.T."/>
            <person name="Hug L.A."/>
            <person name="Sharon I."/>
            <person name="Castelle C.J."/>
            <person name="Probst A.J."/>
            <person name="Thomas B.C."/>
            <person name="Singh A."/>
            <person name="Wilkins M.J."/>
            <person name="Karaoz U."/>
            <person name="Brodie E.L."/>
            <person name="Williams K.H."/>
            <person name="Hubbard S.S."/>
            <person name="Banfield J.F."/>
        </authorList>
    </citation>
    <scope>NUCLEOTIDE SEQUENCE [LARGE SCALE GENOMIC DNA]</scope>
</reference>
<evidence type="ECO:0000259" key="1">
    <source>
        <dbReference type="Pfam" id="PF01872"/>
    </source>
</evidence>
<dbReference type="Proteomes" id="UP000177746">
    <property type="component" value="Unassembled WGS sequence"/>
</dbReference>
<gene>
    <name evidence="2" type="ORF">A2665_00110</name>
</gene>
<dbReference type="InterPro" id="IPR002734">
    <property type="entry name" value="RibDG_C"/>
</dbReference>
<dbReference type="InterPro" id="IPR024072">
    <property type="entry name" value="DHFR-like_dom_sf"/>
</dbReference>
<dbReference type="Gene3D" id="3.40.430.10">
    <property type="entry name" value="Dihydrofolate Reductase, subunit A"/>
    <property type="match status" value="1"/>
</dbReference>
<organism evidence="2 3">
    <name type="scientific">Candidatus Zambryskibacteria bacterium RIFCSPHIGHO2_01_FULL_46_30</name>
    <dbReference type="NCBI Taxonomy" id="1802739"/>
    <lineage>
        <taxon>Bacteria</taxon>
        <taxon>Candidatus Zambryskiibacteriota</taxon>
    </lineage>
</organism>
<sequence length="157" mass="17794">MVTLYNVVSADGYIADKNGSEDFIPDSYWPYFLNVLKGYDCILMGRKTYDAIQNYGEELTKSFENFPVRKVVVTRNKNFHPKNGYEIVHTPEDIINSNLNIIVTSGPSLNNYLLQKKLIDKIIYHEVPELIGSGTKPYGNVDDTVDIAKIPIAERTS</sequence>
<protein>
    <recommendedName>
        <fullName evidence="1">Bacterial bifunctional deaminase-reductase C-terminal domain-containing protein</fullName>
    </recommendedName>
</protein>
<comment type="caution">
    <text evidence="2">The sequence shown here is derived from an EMBL/GenBank/DDBJ whole genome shotgun (WGS) entry which is preliminary data.</text>
</comment>
<dbReference type="GO" id="GO:0008703">
    <property type="term" value="F:5-amino-6-(5-phosphoribosylamino)uracil reductase activity"/>
    <property type="evidence" value="ECO:0007669"/>
    <property type="project" value="InterPro"/>
</dbReference>